<name>A0A0F9KL64_9ZZZZ</name>
<proteinExistence type="predicted"/>
<gene>
    <name evidence="1" type="ORF">LCGC14_1316800</name>
</gene>
<dbReference type="AlphaFoldDB" id="A0A0F9KL64"/>
<comment type="caution">
    <text evidence="1">The sequence shown here is derived from an EMBL/GenBank/DDBJ whole genome shotgun (WGS) entry which is preliminary data.</text>
</comment>
<protein>
    <submittedName>
        <fullName evidence="1">Uncharacterized protein</fullName>
    </submittedName>
</protein>
<dbReference type="EMBL" id="LAZR01007821">
    <property type="protein sequence ID" value="KKM82703.1"/>
    <property type="molecule type" value="Genomic_DNA"/>
</dbReference>
<accession>A0A0F9KL64</accession>
<organism evidence="1">
    <name type="scientific">marine sediment metagenome</name>
    <dbReference type="NCBI Taxonomy" id="412755"/>
    <lineage>
        <taxon>unclassified sequences</taxon>
        <taxon>metagenomes</taxon>
        <taxon>ecological metagenomes</taxon>
    </lineage>
</organism>
<evidence type="ECO:0000313" key="1">
    <source>
        <dbReference type="EMBL" id="KKM82703.1"/>
    </source>
</evidence>
<reference evidence="1" key="1">
    <citation type="journal article" date="2015" name="Nature">
        <title>Complex archaea that bridge the gap between prokaryotes and eukaryotes.</title>
        <authorList>
            <person name="Spang A."/>
            <person name="Saw J.H."/>
            <person name="Jorgensen S.L."/>
            <person name="Zaremba-Niedzwiedzka K."/>
            <person name="Martijn J."/>
            <person name="Lind A.E."/>
            <person name="van Eijk R."/>
            <person name="Schleper C."/>
            <person name="Guy L."/>
            <person name="Ettema T.J."/>
        </authorList>
    </citation>
    <scope>NUCLEOTIDE SEQUENCE</scope>
</reference>
<sequence length="79" mass="8842">MAKQMTRNKAVEELSTLKRDIFPYLHRDYNQALLMAIESLEREDLLGVLQECVNFIGDDTEGTDIVARATAAIAKVTSV</sequence>